<dbReference type="InterPro" id="IPR019412">
    <property type="entry name" value="IML2/TPR_39"/>
</dbReference>
<feature type="region of interest" description="Disordered" evidence="1">
    <location>
        <begin position="157"/>
        <end position="179"/>
    </location>
</feature>
<keyword evidence="3" id="KW-1185">Reference proteome</keyword>
<dbReference type="GO" id="GO:0005741">
    <property type="term" value="C:mitochondrial outer membrane"/>
    <property type="evidence" value="ECO:0007669"/>
    <property type="project" value="TreeGrafter"/>
</dbReference>
<dbReference type="OrthoDB" id="2154985at2759"/>
<evidence type="ECO:0000313" key="3">
    <source>
        <dbReference type="Proteomes" id="UP000305067"/>
    </source>
</evidence>
<protein>
    <submittedName>
        <fullName evidence="2">Outer membrane protein Iml2/Tetratricopeptide repeat protein 39</fullName>
    </submittedName>
</protein>
<dbReference type="GO" id="GO:0005634">
    <property type="term" value="C:nucleus"/>
    <property type="evidence" value="ECO:0007669"/>
    <property type="project" value="TreeGrafter"/>
</dbReference>
<evidence type="ECO:0000313" key="2">
    <source>
        <dbReference type="EMBL" id="TFL07447.1"/>
    </source>
</evidence>
<evidence type="ECO:0000256" key="1">
    <source>
        <dbReference type="SAM" id="MobiDB-lite"/>
    </source>
</evidence>
<dbReference type="PANTHER" id="PTHR31859">
    <property type="entry name" value="TETRATRICOPEPTIDE REPEAT PROTEIN 39 FAMILY MEMBER"/>
    <property type="match status" value="1"/>
</dbReference>
<dbReference type="SUPFAM" id="SSF48452">
    <property type="entry name" value="TPR-like"/>
    <property type="match status" value="1"/>
</dbReference>
<dbReference type="InterPro" id="IPR011990">
    <property type="entry name" value="TPR-like_helical_dom_sf"/>
</dbReference>
<dbReference type="EMBL" id="ML178814">
    <property type="protein sequence ID" value="TFL07447.1"/>
    <property type="molecule type" value="Genomic_DNA"/>
</dbReference>
<organism evidence="2 3">
    <name type="scientific">Pterulicium gracile</name>
    <dbReference type="NCBI Taxonomy" id="1884261"/>
    <lineage>
        <taxon>Eukaryota</taxon>
        <taxon>Fungi</taxon>
        <taxon>Dikarya</taxon>
        <taxon>Basidiomycota</taxon>
        <taxon>Agaricomycotina</taxon>
        <taxon>Agaricomycetes</taxon>
        <taxon>Agaricomycetidae</taxon>
        <taxon>Agaricales</taxon>
        <taxon>Pleurotineae</taxon>
        <taxon>Pterulaceae</taxon>
        <taxon>Pterulicium</taxon>
    </lineage>
</organism>
<proteinExistence type="predicted"/>
<name>A0A5C3R1G9_9AGAR</name>
<reference evidence="2 3" key="1">
    <citation type="journal article" date="2019" name="Nat. Ecol. Evol.">
        <title>Megaphylogeny resolves global patterns of mushroom evolution.</title>
        <authorList>
            <person name="Varga T."/>
            <person name="Krizsan K."/>
            <person name="Foldi C."/>
            <person name="Dima B."/>
            <person name="Sanchez-Garcia M."/>
            <person name="Sanchez-Ramirez S."/>
            <person name="Szollosi G.J."/>
            <person name="Szarkandi J.G."/>
            <person name="Papp V."/>
            <person name="Albert L."/>
            <person name="Andreopoulos W."/>
            <person name="Angelini C."/>
            <person name="Antonin V."/>
            <person name="Barry K.W."/>
            <person name="Bougher N.L."/>
            <person name="Buchanan P."/>
            <person name="Buyck B."/>
            <person name="Bense V."/>
            <person name="Catcheside P."/>
            <person name="Chovatia M."/>
            <person name="Cooper J."/>
            <person name="Damon W."/>
            <person name="Desjardin D."/>
            <person name="Finy P."/>
            <person name="Geml J."/>
            <person name="Haridas S."/>
            <person name="Hughes K."/>
            <person name="Justo A."/>
            <person name="Karasinski D."/>
            <person name="Kautmanova I."/>
            <person name="Kiss B."/>
            <person name="Kocsube S."/>
            <person name="Kotiranta H."/>
            <person name="LaButti K.M."/>
            <person name="Lechner B.E."/>
            <person name="Liimatainen K."/>
            <person name="Lipzen A."/>
            <person name="Lukacs Z."/>
            <person name="Mihaltcheva S."/>
            <person name="Morgado L.N."/>
            <person name="Niskanen T."/>
            <person name="Noordeloos M.E."/>
            <person name="Ohm R.A."/>
            <person name="Ortiz-Santana B."/>
            <person name="Ovrebo C."/>
            <person name="Racz N."/>
            <person name="Riley R."/>
            <person name="Savchenko A."/>
            <person name="Shiryaev A."/>
            <person name="Soop K."/>
            <person name="Spirin V."/>
            <person name="Szebenyi C."/>
            <person name="Tomsovsky M."/>
            <person name="Tulloss R.E."/>
            <person name="Uehling J."/>
            <person name="Grigoriev I.V."/>
            <person name="Vagvolgyi C."/>
            <person name="Papp T."/>
            <person name="Martin F.M."/>
            <person name="Miettinen O."/>
            <person name="Hibbett D.S."/>
            <person name="Nagy L.G."/>
        </authorList>
    </citation>
    <scope>NUCLEOTIDE SEQUENCE [LARGE SCALE GENOMIC DNA]</scope>
    <source>
        <strain evidence="2 3">CBS 309.79</strain>
    </source>
</reference>
<dbReference type="PANTHER" id="PTHR31859:SF1">
    <property type="entry name" value="TETRATRICOPEPTIDE REPEAT PROTEIN 39C"/>
    <property type="match status" value="1"/>
</dbReference>
<accession>A0A5C3R1G9</accession>
<feature type="compositionally biased region" description="Low complexity" evidence="1">
    <location>
        <begin position="159"/>
        <end position="179"/>
    </location>
</feature>
<sequence length="640" mass="69965">MASSSQTTPAEETATQLVSATKGFDYLFSNDIAPAKELFSKEDTPFHLLGLGVCAFLEAALSLETEKVAEASRCLAASEAGAKKQMKASKGSPSASRFPAGIEWEILHSDIVVLQGMAHALGETYMGYLSCIYALNSAHSRFTKLFKTVFPDGLERYKTPSSTPTPSRKSSISSLRSATTAAPKKSGFFSRLTGSSLAVPERIPSSFTPEGPVEEMIVAGAAFGYGLFNLVFSLLPQKIQGVVGFLGYTHDRQLALEALAVSATKKDVHSVFSGLVLMTYHGVVLLLSGYQADAAHITKQYRSILDNVEPRYPTGALWVLNRAKLLRMTHKSNEAIEVLQKGLDPAMSHSFPQADTMLVFELSWILLQQRRYIEAADAFLKMIQLNSWSHPTYYFIIAGCYLCHGDIVKAQEYLDMIPELLGANVKKIGGKMLPTEVLIKKKIEFYQQKHARKGGDPKTYATSIQLSPADEIGIFWNTHAFMDKSLAESLISQWSCLTPAVTAQTAAATAGPEDQLDTPDDLALRALLLGIAHRTSGDFTASLAHLTEADKLQPSIQVSTWIGGVANFELAVTHCRQTDALDRASPVGTDRWQATFDKALKHLDTAMQLSPNSIDLSSRLDSRIAMLRDEIATKKRMLKI</sequence>
<dbReference type="Pfam" id="PF10300">
    <property type="entry name" value="Iml2-TPR_39"/>
    <property type="match status" value="1"/>
</dbReference>
<dbReference type="Gene3D" id="1.25.40.10">
    <property type="entry name" value="Tetratricopeptide repeat domain"/>
    <property type="match status" value="1"/>
</dbReference>
<gene>
    <name evidence="2" type="ORF">BDV98DRAFT_520321</name>
</gene>
<dbReference type="GO" id="GO:0005829">
    <property type="term" value="C:cytosol"/>
    <property type="evidence" value="ECO:0007669"/>
    <property type="project" value="TreeGrafter"/>
</dbReference>
<dbReference type="AlphaFoldDB" id="A0A5C3R1G9"/>
<dbReference type="Proteomes" id="UP000305067">
    <property type="component" value="Unassembled WGS sequence"/>
</dbReference>